<keyword evidence="11" id="KW-1185">Reference proteome</keyword>
<dbReference type="RefSeq" id="WP_049615145.1">
    <property type="nucleotide sequence ID" value="NZ_CAWMMU010000011.1"/>
</dbReference>
<feature type="transmembrane region" description="Helical" evidence="8">
    <location>
        <begin position="67"/>
        <end position="90"/>
    </location>
</feature>
<comment type="similarity">
    <text evidence="2">Belongs to the DcuC/DcuD transporter (TC 2.A.61) family.</text>
</comment>
<reference evidence="12" key="2">
    <citation type="submission" date="2015-03" db="EMBL/GenBank/DDBJ databases">
        <authorList>
            <consortium name="Pathogen Informatics"/>
        </authorList>
    </citation>
    <scope>NUCLEOTIDE SEQUENCE [LARGE SCALE GENOMIC DNA]</scope>
    <source>
        <strain evidence="12">A125KOH2</strain>
    </source>
</reference>
<keyword evidence="4" id="KW-1003">Cell membrane</keyword>
<proteinExistence type="inferred from homology"/>
<evidence type="ECO:0000256" key="4">
    <source>
        <dbReference type="ARBA" id="ARBA00022475"/>
    </source>
</evidence>
<dbReference type="STRING" id="1288385.ERS137968_02390"/>
<evidence type="ECO:0000256" key="6">
    <source>
        <dbReference type="ARBA" id="ARBA00022989"/>
    </source>
</evidence>
<evidence type="ECO:0000256" key="1">
    <source>
        <dbReference type="ARBA" id="ARBA00004651"/>
    </source>
</evidence>
<name>A0A0T9RDB6_9GAMM</name>
<dbReference type="AlphaFoldDB" id="A0A0T9RDB6"/>
<evidence type="ECO:0000313" key="12">
    <source>
        <dbReference type="Proteomes" id="UP000045840"/>
    </source>
</evidence>
<dbReference type="PANTHER" id="PTHR42002:SF2">
    <property type="entry name" value="ANAEROBIC C4-DICARBOXYLATE TRANSPORTER DCUC-RELATED"/>
    <property type="match status" value="1"/>
</dbReference>
<evidence type="ECO:0000256" key="7">
    <source>
        <dbReference type="ARBA" id="ARBA00023136"/>
    </source>
</evidence>
<evidence type="ECO:0000313" key="9">
    <source>
        <dbReference type="EMBL" id="CNI55431.1"/>
    </source>
</evidence>
<feature type="transmembrane region" description="Helical" evidence="8">
    <location>
        <begin position="21"/>
        <end position="47"/>
    </location>
</feature>
<accession>A0A0T9RDB6</accession>
<keyword evidence="3" id="KW-0813">Transport</keyword>
<dbReference type="InterPro" id="IPR004669">
    <property type="entry name" value="C4_dicarb_anaerob_car"/>
</dbReference>
<evidence type="ECO:0000313" key="10">
    <source>
        <dbReference type="EMBL" id="CRY67317.1"/>
    </source>
</evidence>
<protein>
    <submittedName>
        <fullName evidence="9">C4-dicarboxylate transporter DcuC</fullName>
    </submittedName>
</protein>
<dbReference type="Proteomes" id="UP000045840">
    <property type="component" value="Unassembled WGS sequence"/>
</dbReference>
<organism evidence="9 12">
    <name type="scientific">Yersinia pekkanenii</name>
    <dbReference type="NCBI Taxonomy" id="1288385"/>
    <lineage>
        <taxon>Bacteria</taxon>
        <taxon>Pseudomonadati</taxon>
        <taxon>Pseudomonadota</taxon>
        <taxon>Gammaproteobacteria</taxon>
        <taxon>Enterobacterales</taxon>
        <taxon>Yersiniaceae</taxon>
        <taxon>Yersinia</taxon>
    </lineage>
</organism>
<feature type="transmembrane region" description="Helical" evidence="8">
    <location>
        <begin position="102"/>
        <end position="124"/>
    </location>
</feature>
<comment type="subcellular location">
    <subcellularLocation>
        <location evidence="1">Cell membrane</location>
        <topology evidence="1">Multi-pass membrane protein</topology>
    </subcellularLocation>
</comment>
<dbReference type="InterPro" id="IPR018385">
    <property type="entry name" value="C4_dicarb_anaerob_car-like"/>
</dbReference>
<dbReference type="Pfam" id="PF03606">
    <property type="entry name" value="DcuC"/>
    <property type="match status" value="1"/>
</dbReference>
<dbReference type="GO" id="GO:0005886">
    <property type="term" value="C:plasma membrane"/>
    <property type="evidence" value="ECO:0007669"/>
    <property type="project" value="UniProtKB-SubCell"/>
</dbReference>
<dbReference type="Proteomes" id="UP000044625">
    <property type="component" value="Unassembled WGS sequence"/>
</dbReference>
<gene>
    <name evidence="9" type="primary">dcuC_2</name>
    <name evidence="9" type="ORF">ERS008529_04347</name>
    <name evidence="10" type="ORF">ERS137968_02390</name>
</gene>
<keyword evidence="7 8" id="KW-0472">Membrane</keyword>
<evidence type="ECO:0000256" key="3">
    <source>
        <dbReference type="ARBA" id="ARBA00022448"/>
    </source>
</evidence>
<dbReference type="NCBIfam" id="NF037994">
    <property type="entry name" value="DcuC_1"/>
    <property type="match status" value="1"/>
</dbReference>
<reference evidence="10 11" key="3">
    <citation type="submission" date="2015-03" db="EMBL/GenBank/DDBJ databases">
        <authorList>
            <consortium name="Pathogen Informatics"/>
            <person name="Murphy D."/>
        </authorList>
    </citation>
    <scope>NUCLEOTIDE SEQUENCE [LARGE SCALE GENOMIC DNA]</scope>
    <source>
        <strain evidence="11">type strain: CIP110230</strain>
        <strain evidence="10">Type strain: CIP110230</strain>
    </source>
</reference>
<sequence length="125" mass="12897">MQKVGAIDYLLMSVQNAGFGFASMTILMTLLVGVTAVLTGSAVAAFFSFSGMAPSIASKFGQEAVSMILPMQLMAGMGRSISPVAGIIIAVSKAGECSPFMIVKRTLIPAIGGIVAMLLANFLLF</sequence>
<evidence type="ECO:0000256" key="8">
    <source>
        <dbReference type="SAM" id="Phobius"/>
    </source>
</evidence>
<keyword evidence="6 8" id="KW-1133">Transmembrane helix</keyword>
<evidence type="ECO:0000256" key="2">
    <source>
        <dbReference type="ARBA" id="ARBA00005275"/>
    </source>
</evidence>
<evidence type="ECO:0000256" key="5">
    <source>
        <dbReference type="ARBA" id="ARBA00022692"/>
    </source>
</evidence>
<dbReference type="EMBL" id="CQAZ01000065">
    <property type="protein sequence ID" value="CNI55431.1"/>
    <property type="molecule type" value="Genomic_DNA"/>
</dbReference>
<evidence type="ECO:0000313" key="11">
    <source>
        <dbReference type="Proteomes" id="UP000044625"/>
    </source>
</evidence>
<dbReference type="EMBL" id="CWJL01000011">
    <property type="protein sequence ID" value="CRY67317.1"/>
    <property type="molecule type" value="Genomic_DNA"/>
</dbReference>
<reference evidence="9" key="1">
    <citation type="submission" date="2015-03" db="EMBL/GenBank/DDBJ databases">
        <authorList>
            <person name="Murphy D."/>
        </authorList>
    </citation>
    <scope>NUCLEOTIDE SEQUENCE [LARGE SCALE GENOMIC DNA]</scope>
    <source>
        <strain evidence="9">A125KOH2</strain>
    </source>
</reference>
<dbReference type="PANTHER" id="PTHR42002">
    <property type="entry name" value="ANAEROBIC C4-DICARBOXYLATE TRANSPORTER DCUC-RELATED"/>
    <property type="match status" value="1"/>
</dbReference>
<keyword evidence="5 8" id="KW-0812">Transmembrane</keyword>
<dbReference type="GO" id="GO:0015556">
    <property type="term" value="F:C4-dicarboxylate transmembrane transporter activity"/>
    <property type="evidence" value="ECO:0007669"/>
    <property type="project" value="InterPro"/>
</dbReference>